<dbReference type="EMBL" id="JAAGWE010000002">
    <property type="protein sequence ID" value="NEM04523.1"/>
    <property type="molecule type" value="Genomic_DNA"/>
</dbReference>
<evidence type="ECO:0008006" key="3">
    <source>
        <dbReference type="Google" id="ProtNLM"/>
    </source>
</evidence>
<comment type="caution">
    <text evidence="1">The sequence shown here is derived from an EMBL/GenBank/DDBJ whole genome shotgun (WGS) entry which is preliminary data.</text>
</comment>
<dbReference type="AlphaFoldDB" id="A0A6P0G8Z2"/>
<dbReference type="RefSeq" id="WP_163474735.1">
    <property type="nucleotide sequence ID" value="NZ_JAAGWE010000002.1"/>
</dbReference>
<evidence type="ECO:0000313" key="2">
    <source>
        <dbReference type="Proteomes" id="UP000471126"/>
    </source>
</evidence>
<protein>
    <recommendedName>
        <fullName evidence="3">VOC domain-containing protein</fullName>
    </recommendedName>
</protein>
<dbReference type="InterPro" id="IPR029068">
    <property type="entry name" value="Glyas_Bleomycin-R_OHBP_Dase"/>
</dbReference>
<evidence type="ECO:0000313" key="1">
    <source>
        <dbReference type="EMBL" id="NEM04523.1"/>
    </source>
</evidence>
<reference evidence="1 2" key="1">
    <citation type="submission" date="2019-12" db="EMBL/GenBank/DDBJ databases">
        <title>WGS of CPCC 203550 I12A-02606.</title>
        <authorList>
            <person name="Jiang Z."/>
        </authorList>
    </citation>
    <scope>NUCLEOTIDE SEQUENCE [LARGE SCALE GENOMIC DNA]</scope>
    <source>
        <strain evidence="1 2">I12A-02606</strain>
    </source>
</reference>
<dbReference type="SUPFAM" id="SSF54593">
    <property type="entry name" value="Glyoxalase/Bleomycin resistance protein/Dihydroxybiphenyl dioxygenase"/>
    <property type="match status" value="1"/>
</dbReference>
<accession>A0A6P0G8Z2</accession>
<gene>
    <name evidence="1" type="ORF">GCU54_00560</name>
</gene>
<name>A0A6P0G8Z2_9ACTN</name>
<sequence length="78" mass="8426">MFDGLHHAQLAMPGGEEETARALFAGVLGGILVSDLDELVRRLGTAGQQVTWDADLPGFRRVYAHDPLGNRLESLQPA</sequence>
<dbReference type="Proteomes" id="UP000471126">
    <property type="component" value="Unassembled WGS sequence"/>
</dbReference>
<dbReference type="Gene3D" id="3.10.180.10">
    <property type="entry name" value="2,3-Dihydroxybiphenyl 1,2-Dioxygenase, domain 1"/>
    <property type="match status" value="1"/>
</dbReference>
<proteinExistence type="predicted"/>
<organism evidence="1 2">
    <name type="scientific">Geodermatophilus normandii</name>
    <dbReference type="NCBI Taxonomy" id="1137989"/>
    <lineage>
        <taxon>Bacteria</taxon>
        <taxon>Bacillati</taxon>
        <taxon>Actinomycetota</taxon>
        <taxon>Actinomycetes</taxon>
        <taxon>Geodermatophilales</taxon>
        <taxon>Geodermatophilaceae</taxon>
        <taxon>Geodermatophilus</taxon>
    </lineage>
</organism>